<feature type="signal peptide" evidence="1">
    <location>
        <begin position="1"/>
        <end position="19"/>
    </location>
</feature>
<dbReference type="AlphaFoldDB" id="A0A0G4FUV2"/>
<dbReference type="InParanoid" id="A0A0G4FUV2"/>
<evidence type="ECO:0000313" key="2">
    <source>
        <dbReference type="EMBL" id="CEM18668.1"/>
    </source>
</evidence>
<proteinExistence type="predicted"/>
<keyword evidence="1" id="KW-0732">Signal</keyword>
<keyword evidence="3" id="KW-1185">Reference proteome</keyword>
<reference evidence="2 3" key="1">
    <citation type="submission" date="2014-11" db="EMBL/GenBank/DDBJ databases">
        <authorList>
            <person name="Zhu J."/>
            <person name="Qi W."/>
            <person name="Song R."/>
        </authorList>
    </citation>
    <scope>NUCLEOTIDE SEQUENCE [LARGE SCALE GENOMIC DNA]</scope>
</reference>
<evidence type="ECO:0000313" key="3">
    <source>
        <dbReference type="Proteomes" id="UP000041254"/>
    </source>
</evidence>
<organism evidence="2 3">
    <name type="scientific">Vitrella brassicaformis (strain CCMP3155)</name>
    <dbReference type="NCBI Taxonomy" id="1169540"/>
    <lineage>
        <taxon>Eukaryota</taxon>
        <taxon>Sar</taxon>
        <taxon>Alveolata</taxon>
        <taxon>Colpodellida</taxon>
        <taxon>Vitrellaceae</taxon>
        <taxon>Vitrella</taxon>
    </lineage>
</organism>
<gene>
    <name evidence="2" type="ORF">Vbra_16261</name>
</gene>
<name>A0A0G4FUV2_VITBC</name>
<protein>
    <submittedName>
        <fullName evidence="2">Uncharacterized protein</fullName>
    </submittedName>
</protein>
<dbReference type="GO" id="GO:0003755">
    <property type="term" value="F:peptidyl-prolyl cis-trans isomerase activity"/>
    <property type="evidence" value="ECO:0007669"/>
    <property type="project" value="InterPro"/>
</dbReference>
<evidence type="ECO:0000256" key="1">
    <source>
        <dbReference type="SAM" id="SignalP"/>
    </source>
</evidence>
<dbReference type="VEuPathDB" id="CryptoDB:Vbra_16261"/>
<feature type="chain" id="PRO_5005189780" evidence="1">
    <location>
        <begin position="20"/>
        <end position="236"/>
    </location>
</feature>
<dbReference type="SUPFAM" id="SSF54534">
    <property type="entry name" value="FKBP-like"/>
    <property type="match status" value="1"/>
</dbReference>
<dbReference type="PhylomeDB" id="A0A0G4FUV2"/>
<dbReference type="EMBL" id="CDMY01000506">
    <property type="protein sequence ID" value="CEM18668.1"/>
    <property type="molecule type" value="Genomic_DNA"/>
</dbReference>
<dbReference type="InterPro" id="IPR046357">
    <property type="entry name" value="PPIase_dom_sf"/>
</dbReference>
<dbReference type="Proteomes" id="UP000041254">
    <property type="component" value="Unassembled WGS sequence"/>
</dbReference>
<dbReference type="Gene3D" id="3.10.50.40">
    <property type="match status" value="1"/>
</dbReference>
<sequence>MRVFPAVVGLALLGHGISGFQLPEAAWASRMSRIHTLPEGKTTQHAQSVAERPTVYSMRTHKPIGVFDGHHVYPAAADADGHIGGFDVSVHGDRHRIQAADWHHIKFFPGAAFDVWDAQGFNRLPSGVRYKTIHEGHGGKPTDDDQVLYNHYEWETGFDEGHQSYRWSYIRHDLRDFKDWIKDAFADMRRGERRQYVVPPSATITHTQIFADIELLDYYSLSSIRACGCGGGCDDC</sequence>
<accession>A0A0G4FUV2</accession>